<gene>
    <name evidence="1" type="ORF">JYA62_04885</name>
</gene>
<reference evidence="1 2" key="1">
    <citation type="submission" date="2021-02" db="EMBL/GenBank/DDBJ databases">
        <title>Draft Genome Sequences of 5 Vibrio neptunius Strains Isolated From of Bivalve Hatcheries.</title>
        <authorList>
            <person name="Galvis F."/>
            <person name="Barja J.L."/>
            <person name="Lemos M.L."/>
            <person name="Balado M."/>
        </authorList>
    </citation>
    <scope>NUCLEOTIDE SEQUENCE [LARGE SCALE GENOMIC DNA]</scope>
    <source>
        <strain evidence="1 2">PP-145.98</strain>
    </source>
</reference>
<organism evidence="1 2">
    <name type="scientific">Vibrio neptunius</name>
    <dbReference type="NCBI Taxonomy" id="170651"/>
    <lineage>
        <taxon>Bacteria</taxon>
        <taxon>Pseudomonadati</taxon>
        <taxon>Pseudomonadota</taxon>
        <taxon>Gammaproteobacteria</taxon>
        <taxon>Vibrionales</taxon>
        <taxon>Vibrionaceae</taxon>
        <taxon>Vibrio</taxon>
    </lineage>
</organism>
<proteinExistence type="predicted"/>
<dbReference type="EMBL" id="JAFHLB010000004">
    <property type="protein sequence ID" value="MBN3577003.1"/>
    <property type="molecule type" value="Genomic_DNA"/>
</dbReference>
<name>A0ABS2ZXT1_9VIBR</name>
<dbReference type="Proteomes" id="UP000779070">
    <property type="component" value="Unassembled WGS sequence"/>
</dbReference>
<protein>
    <submittedName>
        <fullName evidence="1">Uncharacterized protein</fullName>
    </submittedName>
</protein>
<keyword evidence="2" id="KW-1185">Reference proteome</keyword>
<accession>A0ABS2ZXT1</accession>
<evidence type="ECO:0000313" key="1">
    <source>
        <dbReference type="EMBL" id="MBN3577003.1"/>
    </source>
</evidence>
<comment type="caution">
    <text evidence="1">The sequence shown here is derived from an EMBL/GenBank/DDBJ whole genome shotgun (WGS) entry which is preliminary data.</text>
</comment>
<dbReference type="RefSeq" id="WP_206369137.1">
    <property type="nucleotide sequence ID" value="NZ_CAWPTM010000178.1"/>
</dbReference>
<sequence>MKQQIHQQQFEQETQQAEKSACFSRFGTIVGMNEAKDSVRVDFEGNPFGQPLSAKLGRGFTRSELKFAMDNKLHCRIEFVNQDISLPIVTDVFFSMLSEDQEVIIRAEKMTIETNQELTLKSGDTQTRYSGRDGRVTTEAKYVTSQAEKAQKIQGGTVAIN</sequence>
<evidence type="ECO:0000313" key="2">
    <source>
        <dbReference type="Proteomes" id="UP000779070"/>
    </source>
</evidence>